<evidence type="ECO:0000256" key="1">
    <source>
        <dbReference type="SAM" id="MobiDB-lite"/>
    </source>
</evidence>
<proteinExistence type="predicted"/>
<evidence type="ECO:0000313" key="2">
    <source>
        <dbReference type="EMBL" id="JAD69521.1"/>
    </source>
</evidence>
<sequence length="24" mass="2763">MLSIARTPSVHVNTTSSNRKYRPF</sequence>
<accession>A0A0A9C1T6</accession>
<dbReference type="EMBL" id="GBRH01228374">
    <property type="protein sequence ID" value="JAD69521.1"/>
    <property type="molecule type" value="Transcribed_RNA"/>
</dbReference>
<organism evidence="2">
    <name type="scientific">Arundo donax</name>
    <name type="common">Giant reed</name>
    <name type="synonym">Donax arundinaceus</name>
    <dbReference type="NCBI Taxonomy" id="35708"/>
    <lineage>
        <taxon>Eukaryota</taxon>
        <taxon>Viridiplantae</taxon>
        <taxon>Streptophyta</taxon>
        <taxon>Embryophyta</taxon>
        <taxon>Tracheophyta</taxon>
        <taxon>Spermatophyta</taxon>
        <taxon>Magnoliopsida</taxon>
        <taxon>Liliopsida</taxon>
        <taxon>Poales</taxon>
        <taxon>Poaceae</taxon>
        <taxon>PACMAD clade</taxon>
        <taxon>Arundinoideae</taxon>
        <taxon>Arundineae</taxon>
        <taxon>Arundo</taxon>
    </lineage>
</organism>
<dbReference type="AlphaFoldDB" id="A0A0A9C1T6"/>
<protein>
    <submittedName>
        <fullName evidence="2">Uncharacterized protein</fullName>
    </submittedName>
</protein>
<reference evidence="2" key="1">
    <citation type="submission" date="2014-09" db="EMBL/GenBank/DDBJ databases">
        <authorList>
            <person name="Magalhaes I.L.F."/>
            <person name="Oliveira U."/>
            <person name="Santos F.R."/>
            <person name="Vidigal T.H.D.A."/>
            <person name="Brescovit A.D."/>
            <person name="Santos A.J."/>
        </authorList>
    </citation>
    <scope>NUCLEOTIDE SEQUENCE</scope>
    <source>
        <tissue evidence="2">Shoot tissue taken approximately 20 cm above the soil surface</tissue>
    </source>
</reference>
<reference evidence="2" key="2">
    <citation type="journal article" date="2015" name="Data Brief">
        <title>Shoot transcriptome of the giant reed, Arundo donax.</title>
        <authorList>
            <person name="Barrero R.A."/>
            <person name="Guerrero F.D."/>
            <person name="Moolhuijzen P."/>
            <person name="Goolsby J.A."/>
            <person name="Tidwell J."/>
            <person name="Bellgard S.E."/>
            <person name="Bellgard M.I."/>
        </authorList>
    </citation>
    <scope>NUCLEOTIDE SEQUENCE</scope>
    <source>
        <tissue evidence="2">Shoot tissue taken approximately 20 cm above the soil surface</tissue>
    </source>
</reference>
<name>A0A0A9C1T6_ARUDO</name>
<feature type="region of interest" description="Disordered" evidence="1">
    <location>
        <begin position="1"/>
        <end position="24"/>
    </location>
</feature>